<name>A0A212RE53_9CHLR</name>
<dbReference type="PANTHER" id="PTHR44117">
    <property type="entry name" value="INTRAFLAGELLAR TRANSPORT PROTEIN 88 HOMOLOG"/>
    <property type="match status" value="1"/>
</dbReference>
<dbReference type="InParanoid" id="A0A212RE53"/>
<dbReference type="PANTHER" id="PTHR44117:SF1">
    <property type="entry name" value="INTRAFLAGELLAR TRANSPORT PROTEIN 88 HOMOLOG"/>
    <property type="match status" value="1"/>
</dbReference>
<gene>
    <name evidence="2" type="ORF">SAMN02746019_00012560</name>
</gene>
<dbReference type="InterPro" id="IPR011990">
    <property type="entry name" value="TPR-like_helical_dom_sf"/>
</dbReference>
<sequence length="99" mass="10962">MSERAAAHIDRGWELHAQRQYEQAIEEFRKAIEVDGNAIDAYYGLGLAAKAAGRKETAIAAFEKVLTLLPTVEDRGKAQILSRLTQAHLQWLRGSNGEA</sequence>
<dbReference type="EMBL" id="FYEK01000044">
    <property type="protein sequence ID" value="SNB70523.1"/>
    <property type="molecule type" value="Genomic_DNA"/>
</dbReference>
<dbReference type="GO" id="GO:0019894">
    <property type="term" value="F:kinesin binding"/>
    <property type="evidence" value="ECO:0007669"/>
    <property type="project" value="TreeGrafter"/>
</dbReference>
<dbReference type="InterPro" id="IPR019734">
    <property type="entry name" value="TPR_rpt"/>
</dbReference>
<dbReference type="SUPFAM" id="SSF48452">
    <property type="entry name" value="TPR-like"/>
    <property type="match status" value="1"/>
</dbReference>
<feature type="repeat" description="TPR" evidence="1">
    <location>
        <begin position="5"/>
        <end position="38"/>
    </location>
</feature>
<evidence type="ECO:0000256" key="1">
    <source>
        <dbReference type="PROSITE-ProRule" id="PRU00339"/>
    </source>
</evidence>
<keyword evidence="1" id="KW-0802">TPR repeat</keyword>
<proteinExistence type="predicted"/>
<evidence type="ECO:0000313" key="3">
    <source>
        <dbReference type="Proteomes" id="UP000197025"/>
    </source>
</evidence>
<feature type="repeat" description="TPR" evidence="1">
    <location>
        <begin position="39"/>
        <end position="72"/>
    </location>
</feature>
<dbReference type="Gene3D" id="1.25.40.10">
    <property type="entry name" value="Tetratricopeptide repeat domain"/>
    <property type="match status" value="1"/>
</dbReference>
<dbReference type="Pfam" id="PF13432">
    <property type="entry name" value="TPR_16"/>
    <property type="match status" value="1"/>
</dbReference>
<organism evidence="2 3">
    <name type="scientific">Thermoflexus hugenholtzii JAD2</name>
    <dbReference type="NCBI Taxonomy" id="877466"/>
    <lineage>
        <taxon>Bacteria</taxon>
        <taxon>Bacillati</taxon>
        <taxon>Chloroflexota</taxon>
        <taxon>Thermoflexia</taxon>
        <taxon>Thermoflexales</taxon>
        <taxon>Thermoflexaceae</taxon>
        <taxon>Thermoflexus</taxon>
    </lineage>
</organism>
<keyword evidence="3" id="KW-1185">Reference proteome</keyword>
<dbReference type="SMART" id="SM00028">
    <property type="entry name" value="TPR"/>
    <property type="match status" value="2"/>
</dbReference>
<dbReference type="AlphaFoldDB" id="A0A212RE53"/>
<dbReference type="GO" id="GO:0005814">
    <property type="term" value="C:centriole"/>
    <property type="evidence" value="ECO:0007669"/>
    <property type="project" value="TreeGrafter"/>
</dbReference>
<reference evidence="3" key="1">
    <citation type="submission" date="2017-06" db="EMBL/GenBank/DDBJ databases">
        <authorList>
            <person name="Varghese N."/>
            <person name="Submissions S."/>
        </authorList>
    </citation>
    <scope>NUCLEOTIDE SEQUENCE [LARGE SCALE GENOMIC DNA]</scope>
    <source>
        <strain evidence="3">JAD2</strain>
    </source>
</reference>
<dbReference type="RefSeq" id="WP_159461724.1">
    <property type="nucleotide sequence ID" value="NZ_FYEK01000044.1"/>
</dbReference>
<accession>A0A212RE53</accession>
<protein>
    <submittedName>
        <fullName evidence="2">TPR repeat-containing protein</fullName>
    </submittedName>
</protein>
<dbReference type="Proteomes" id="UP000197025">
    <property type="component" value="Unassembled WGS sequence"/>
</dbReference>
<dbReference type="PROSITE" id="PS50005">
    <property type="entry name" value="TPR"/>
    <property type="match status" value="2"/>
</dbReference>
<evidence type="ECO:0000313" key="2">
    <source>
        <dbReference type="EMBL" id="SNB70523.1"/>
    </source>
</evidence>